<name>A0A6B1D888_9CHLR</name>
<dbReference type="AlphaFoldDB" id="A0A6B1D888"/>
<protein>
    <submittedName>
        <fullName evidence="7">ABC transporter permease</fullName>
    </submittedName>
</protein>
<evidence type="ECO:0000256" key="5">
    <source>
        <dbReference type="ARBA" id="ARBA00023136"/>
    </source>
</evidence>
<keyword evidence="3 6" id="KW-0812">Transmembrane</keyword>
<evidence type="ECO:0000256" key="1">
    <source>
        <dbReference type="ARBA" id="ARBA00004651"/>
    </source>
</evidence>
<keyword evidence="5 6" id="KW-0472">Membrane</keyword>
<sequence>MIDELFTISTLIGILHSCVRLATPYLFASLGETFGQRSGVLNLGVDGIMLMGAFFAFYAVFEGHNLWVGVLVAIAVGILMGLLKAFVSVTMQSLQGISGIGLYLFGLGLSSLLFKTLIGSVEGVSGFRQLAIPLLSDIPGLGHILFNHNALVYLAYIMVPVSWFVINRTTLGLKIRAVGHNPEAADTLGVSVNGVRYTTLMIGGALAAVAGASLSIGLQNVFQENMTNGLGFIAVALVYFGSWRTVGVLGGSLLFSLVNALQLWVQALDIPVPSEVAVMMPYIMTIVVLAFTARQIQKPAALARSYERGE</sequence>
<dbReference type="EMBL" id="VXMH01000061">
    <property type="protein sequence ID" value="MYC95633.1"/>
    <property type="molecule type" value="Genomic_DNA"/>
</dbReference>
<dbReference type="GO" id="GO:0022857">
    <property type="term" value="F:transmembrane transporter activity"/>
    <property type="evidence" value="ECO:0007669"/>
    <property type="project" value="InterPro"/>
</dbReference>
<feature type="transmembrane region" description="Helical" evidence="6">
    <location>
        <begin position="66"/>
        <end position="87"/>
    </location>
</feature>
<feature type="transmembrane region" description="Helical" evidence="6">
    <location>
        <begin position="141"/>
        <end position="166"/>
    </location>
</feature>
<feature type="transmembrane region" description="Helical" evidence="6">
    <location>
        <begin position="222"/>
        <end position="240"/>
    </location>
</feature>
<feature type="transmembrane region" description="Helical" evidence="6">
    <location>
        <begin position="6"/>
        <end position="28"/>
    </location>
</feature>
<dbReference type="Pfam" id="PF02653">
    <property type="entry name" value="BPD_transp_2"/>
    <property type="match status" value="1"/>
</dbReference>
<evidence type="ECO:0000313" key="7">
    <source>
        <dbReference type="EMBL" id="MYC95633.1"/>
    </source>
</evidence>
<proteinExistence type="predicted"/>
<feature type="transmembrane region" description="Helical" evidence="6">
    <location>
        <begin position="197"/>
        <end position="216"/>
    </location>
</feature>
<organism evidence="7">
    <name type="scientific">Caldilineaceae bacterium SB0661_bin_32</name>
    <dbReference type="NCBI Taxonomy" id="2605255"/>
    <lineage>
        <taxon>Bacteria</taxon>
        <taxon>Bacillati</taxon>
        <taxon>Chloroflexota</taxon>
        <taxon>Caldilineae</taxon>
        <taxon>Caldilineales</taxon>
        <taxon>Caldilineaceae</taxon>
    </lineage>
</organism>
<dbReference type="GO" id="GO:0005886">
    <property type="term" value="C:plasma membrane"/>
    <property type="evidence" value="ECO:0007669"/>
    <property type="project" value="UniProtKB-SubCell"/>
</dbReference>
<feature type="transmembrane region" description="Helical" evidence="6">
    <location>
        <begin position="247"/>
        <end position="265"/>
    </location>
</feature>
<comment type="subcellular location">
    <subcellularLocation>
        <location evidence="1">Cell membrane</location>
        <topology evidence="1">Multi-pass membrane protein</topology>
    </subcellularLocation>
</comment>
<reference evidence="7" key="1">
    <citation type="submission" date="2019-09" db="EMBL/GenBank/DDBJ databases">
        <title>Characterisation of the sponge microbiome using genome-centric metagenomics.</title>
        <authorList>
            <person name="Engelberts J.P."/>
            <person name="Robbins S.J."/>
            <person name="De Goeij J.M."/>
            <person name="Aranda M."/>
            <person name="Bell S.C."/>
            <person name="Webster N.S."/>
        </authorList>
    </citation>
    <scope>NUCLEOTIDE SEQUENCE</scope>
    <source>
        <strain evidence="7">SB0661_bin_32</strain>
    </source>
</reference>
<gene>
    <name evidence="7" type="ORF">F4X14_11740</name>
</gene>
<dbReference type="PANTHER" id="PTHR43370">
    <property type="entry name" value="SUGAR ABC TRANSPORTER INTEGRAL MEMBRANE PROTEIN-RELATED"/>
    <property type="match status" value="1"/>
</dbReference>
<keyword evidence="2" id="KW-1003">Cell membrane</keyword>
<comment type="caution">
    <text evidence="7">The sequence shown here is derived from an EMBL/GenBank/DDBJ whole genome shotgun (WGS) entry which is preliminary data.</text>
</comment>
<dbReference type="CDD" id="cd06580">
    <property type="entry name" value="TM_PBP1_transp_TpRbsC_like"/>
    <property type="match status" value="1"/>
</dbReference>
<feature type="transmembrane region" description="Helical" evidence="6">
    <location>
        <begin position="277"/>
        <end position="296"/>
    </location>
</feature>
<dbReference type="PANTHER" id="PTHR43370:SF2">
    <property type="entry name" value="ABC TRANSPORTER PERMEASE PROTEIN"/>
    <property type="match status" value="1"/>
</dbReference>
<feature type="transmembrane region" description="Helical" evidence="6">
    <location>
        <begin position="40"/>
        <end position="60"/>
    </location>
</feature>
<evidence type="ECO:0000256" key="6">
    <source>
        <dbReference type="SAM" id="Phobius"/>
    </source>
</evidence>
<evidence type="ECO:0000256" key="2">
    <source>
        <dbReference type="ARBA" id="ARBA00022475"/>
    </source>
</evidence>
<evidence type="ECO:0000256" key="3">
    <source>
        <dbReference type="ARBA" id="ARBA00022692"/>
    </source>
</evidence>
<dbReference type="InterPro" id="IPR001851">
    <property type="entry name" value="ABC_transp_permease"/>
</dbReference>
<accession>A0A6B1D888</accession>
<keyword evidence="4 6" id="KW-1133">Transmembrane helix</keyword>
<feature type="transmembrane region" description="Helical" evidence="6">
    <location>
        <begin position="99"/>
        <end position="121"/>
    </location>
</feature>
<evidence type="ECO:0000256" key="4">
    <source>
        <dbReference type="ARBA" id="ARBA00022989"/>
    </source>
</evidence>